<proteinExistence type="predicted"/>
<gene>
    <name evidence="1" type="ORF">PCAL00307_LOCUS14600</name>
</gene>
<accession>A0A7S3ZZP5</accession>
<sequence length="127" mass="13315">MDGSWSAWPDVPALRSTAGPPLRRMLRLWPSPFVFVAGAAPSDLWCGTPSDAAAFIAALLPCWRPDDMFVVRRGAVVASGSCSRCAAAACGGDPRPRLLSARDEAPPVSAACGAASAEARRETHLRP</sequence>
<reference evidence="1" key="1">
    <citation type="submission" date="2021-01" db="EMBL/GenBank/DDBJ databases">
        <authorList>
            <person name="Corre E."/>
            <person name="Pelletier E."/>
            <person name="Niang G."/>
            <person name="Scheremetjew M."/>
            <person name="Finn R."/>
            <person name="Kale V."/>
            <person name="Holt S."/>
            <person name="Cochrane G."/>
            <person name="Meng A."/>
            <person name="Brown T."/>
            <person name="Cohen L."/>
        </authorList>
    </citation>
    <scope>NUCLEOTIDE SEQUENCE</scope>
    <source>
        <strain evidence="1">CCMP1756</strain>
    </source>
</reference>
<organism evidence="1">
    <name type="scientific">Pelagomonas calceolata</name>
    <dbReference type="NCBI Taxonomy" id="35677"/>
    <lineage>
        <taxon>Eukaryota</taxon>
        <taxon>Sar</taxon>
        <taxon>Stramenopiles</taxon>
        <taxon>Ochrophyta</taxon>
        <taxon>Pelagophyceae</taxon>
        <taxon>Pelagomonadales</taxon>
        <taxon>Pelagomonadaceae</taxon>
        <taxon>Pelagomonas</taxon>
    </lineage>
</organism>
<dbReference type="AlphaFoldDB" id="A0A7S3ZZP5"/>
<name>A0A7S3ZZP5_9STRA</name>
<evidence type="ECO:0000313" key="1">
    <source>
        <dbReference type="EMBL" id="CAE0699164.1"/>
    </source>
</evidence>
<protein>
    <submittedName>
        <fullName evidence="1">Uncharacterized protein</fullName>
    </submittedName>
</protein>
<dbReference type="EMBL" id="HBIW01016925">
    <property type="protein sequence ID" value="CAE0699164.1"/>
    <property type="molecule type" value="Transcribed_RNA"/>
</dbReference>